<reference evidence="2 3" key="1">
    <citation type="submission" date="2016-03" db="EMBL/GenBank/DDBJ databases">
        <title>Speciation and ecological success in dimly lit waters: horizontal gene transfer in a green sulfur bacteria bloom unveiled by metagenomic assembly.</title>
        <authorList>
            <person name="Llorens-Mares T."/>
            <person name="Liu Z."/>
            <person name="Allen L.Z."/>
            <person name="Rusch D.B."/>
            <person name="Craig M.T."/>
            <person name="Dupont C.L."/>
            <person name="Bryant D.A."/>
            <person name="Casamayor E.O."/>
        </authorList>
    </citation>
    <scope>NUCLEOTIDE SEQUENCE [LARGE SCALE GENOMIC DNA]</scope>
    <source>
        <strain evidence="2">CIII</strain>
    </source>
</reference>
<keyword evidence="1" id="KW-0732">Signal</keyword>
<dbReference type="RefSeq" id="WP_303680948.1">
    <property type="nucleotide sequence ID" value="NZ_LVWG01000016.1"/>
</dbReference>
<feature type="signal peptide" evidence="1">
    <location>
        <begin position="1"/>
        <end position="22"/>
    </location>
</feature>
<proteinExistence type="predicted"/>
<organism evidence="2 3">
    <name type="scientific">Pelodictyon luteolum</name>
    <dbReference type="NCBI Taxonomy" id="1100"/>
    <lineage>
        <taxon>Bacteria</taxon>
        <taxon>Pseudomonadati</taxon>
        <taxon>Chlorobiota</taxon>
        <taxon>Chlorobiia</taxon>
        <taxon>Chlorobiales</taxon>
        <taxon>Chlorobiaceae</taxon>
        <taxon>Chlorobium/Pelodictyon group</taxon>
        <taxon>Pelodictyon</taxon>
    </lineage>
</organism>
<comment type="caution">
    <text evidence="2">The sequence shown here is derived from an EMBL/GenBank/DDBJ whole genome shotgun (WGS) entry which is preliminary data.</text>
</comment>
<evidence type="ECO:0000313" key="3">
    <source>
        <dbReference type="Proteomes" id="UP000076481"/>
    </source>
</evidence>
<feature type="chain" id="PRO_5007862266" evidence="1">
    <location>
        <begin position="23"/>
        <end position="435"/>
    </location>
</feature>
<protein>
    <submittedName>
        <fullName evidence="2">Penicillin-binding protein activator LpoB</fullName>
    </submittedName>
</protein>
<gene>
    <name evidence="2" type="ORF">A3K90_00575</name>
</gene>
<dbReference type="Gene3D" id="3.40.50.10610">
    <property type="entry name" value="ABC-type transport auxiliary lipoprotein component"/>
    <property type="match status" value="1"/>
</dbReference>
<dbReference type="GO" id="GO:0030288">
    <property type="term" value="C:outer membrane-bounded periplasmic space"/>
    <property type="evidence" value="ECO:0007669"/>
    <property type="project" value="InterPro"/>
</dbReference>
<evidence type="ECO:0000256" key="1">
    <source>
        <dbReference type="SAM" id="SignalP"/>
    </source>
</evidence>
<dbReference type="EMBL" id="LVWG01000016">
    <property type="protein sequence ID" value="KZK75004.1"/>
    <property type="molecule type" value="Genomic_DNA"/>
</dbReference>
<name>A0A165MA93_PELLU</name>
<evidence type="ECO:0000313" key="2">
    <source>
        <dbReference type="EMBL" id="KZK75004.1"/>
    </source>
</evidence>
<sequence length="435" mass="47543">MTMLKKIFLVLAMLLLPFAAKAEFVVSQLDVKGYGETRSEAVQDALLEAIRQNQGVDLQSTRELVRELPEPVALRDSAMAVSDKPKTVVRDEVRESVRGAVRQYRVLDAHELADGRWEARVLAAFTRYKSPGLNTSKRRRIAVMPFRTASSSLMFDGQQVPAEDISAELVQQVVTELTQSRKFSVLDRDYMDAYLNEKSLLLSADAEASEMMKMGMALGVDYMLVGIISGGGERRTDHVSGLTGERVQHGAASLSVDYRIIVMSTREVKWSGSERIELEGSEMPRDGSVSPSPDAVRRALVFGAARMIVRRALDNIYPLRVVGRNAAGEVLVNQGGVTLQEGELFDVLAVGPDVKDHYTGESLGAVENRIGRIKVVRVASKKSYAAVVEGDFSLMVDGCICRRVSGAGNAVPVNPGRPTDVRISEDGGAVLPFDR</sequence>
<dbReference type="Pfam" id="PF03783">
    <property type="entry name" value="CsgG"/>
    <property type="match status" value="1"/>
</dbReference>
<accession>A0A165MA93</accession>
<dbReference type="AlphaFoldDB" id="A0A165MA93"/>
<dbReference type="Proteomes" id="UP000076481">
    <property type="component" value="Unassembled WGS sequence"/>
</dbReference>
<dbReference type="InterPro" id="IPR005534">
    <property type="entry name" value="Curli_assmbl/transp-comp_CsgG"/>
</dbReference>